<keyword evidence="1" id="KW-0238">DNA-binding</keyword>
<dbReference type="PANTHER" id="PTHR30405">
    <property type="entry name" value="TRANSPOSASE"/>
    <property type="match status" value="1"/>
</dbReference>
<dbReference type="NCBIfam" id="TIGR01766">
    <property type="entry name" value="IS200/IS605 family accessory protein TnpB-like domain"/>
    <property type="match status" value="1"/>
</dbReference>
<dbReference type="InterPro" id="IPR010095">
    <property type="entry name" value="Cas12f1-like_TNB"/>
</dbReference>
<reference evidence="3 4" key="1">
    <citation type="submission" date="2017-08" db="EMBL/GenBank/DDBJ databases">
        <title>The complete genome sequence of Nocardiopsis gilva YIM 90087.</title>
        <authorList>
            <person name="Yin M."/>
            <person name="Tang S."/>
        </authorList>
    </citation>
    <scope>NUCLEOTIDE SEQUENCE [LARGE SCALE GENOMIC DNA]</scope>
    <source>
        <strain evidence="3 4">YIM 90087</strain>
    </source>
</reference>
<accession>A0A223S4G8</accession>
<dbReference type="Pfam" id="PF07282">
    <property type="entry name" value="Cas12f1-like_TNB"/>
    <property type="match status" value="1"/>
</dbReference>
<name>A0A223S4G8_9ACTN</name>
<dbReference type="OrthoDB" id="4278026at2"/>
<sequence length="394" mass="43921">MVTPVKIVVSVKLQPTPEVASALRDELTACNEGANYVSEVAYEHYGLKVHEYALRKLVYAELRERGIKSAAAQQLIKKVVDAYATLRANIKAGNLGPEKSKRRRKAESKPIVFRAEAAQAYDHRNMGWDIDARTVAITTRQGRMKGVRFVCAPEALKTLAAYRKGEADLICRDGSWFLIATCDVPEAQTYEPDGFIGVDLGIQNIATTSTGCQTAGRKLNRYRKRQLFIRKKLQKKGTKSAKRLLKKRSRKEARCSKDINHCVSKAIVTEAERTGCGISLEELKGIRNRVRLPKPQRVALHSWAFAQLGDFIVYKAKRAGVPLVFVDPAYTSQMCCECQHIDNRNRVHQGLFICRGCGVVAHADRNASRNIAQRGETVWNAGRESRVPAAQPTG</sequence>
<proteinExistence type="predicted"/>
<dbReference type="NCBIfam" id="NF040570">
    <property type="entry name" value="guided_TnpB"/>
    <property type="match status" value="1"/>
</dbReference>
<dbReference type="PANTHER" id="PTHR30405:SF11">
    <property type="entry name" value="RNA-GUIDED DNA ENDONUCLEASE RV2885C-RELATED"/>
    <property type="match status" value="1"/>
</dbReference>
<evidence type="ECO:0000259" key="2">
    <source>
        <dbReference type="Pfam" id="PF07282"/>
    </source>
</evidence>
<dbReference type="RefSeq" id="WP_017617637.1">
    <property type="nucleotide sequence ID" value="NZ_ANBG01000085.1"/>
</dbReference>
<organism evidence="3 4">
    <name type="scientific">Nocardiopsis gilva YIM 90087</name>
    <dbReference type="NCBI Taxonomy" id="1235441"/>
    <lineage>
        <taxon>Bacteria</taxon>
        <taxon>Bacillati</taxon>
        <taxon>Actinomycetota</taxon>
        <taxon>Actinomycetes</taxon>
        <taxon>Streptosporangiales</taxon>
        <taxon>Nocardiopsidaceae</taxon>
        <taxon>Nocardiopsis</taxon>
    </lineage>
</organism>
<feature type="domain" description="Cas12f1-like TNB" evidence="2">
    <location>
        <begin position="305"/>
        <end position="371"/>
    </location>
</feature>
<dbReference type="Proteomes" id="UP000215005">
    <property type="component" value="Chromosome"/>
</dbReference>
<gene>
    <name evidence="3" type="ORF">CDO52_09790</name>
</gene>
<dbReference type="AlphaFoldDB" id="A0A223S4G8"/>
<keyword evidence="4" id="KW-1185">Reference proteome</keyword>
<protein>
    <submittedName>
        <fullName evidence="3">Transposase</fullName>
    </submittedName>
</protein>
<dbReference type="GO" id="GO:0003677">
    <property type="term" value="F:DNA binding"/>
    <property type="evidence" value="ECO:0007669"/>
    <property type="project" value="UniProtKB-KW"/>
</dbReference>
<evidence type="ECO:0000313" key="4">
    <source>
        <dbReference type="Proteomes" id="UP000215005"/>
    </source>
</evidence>
<dbReference type="EMBL" id="CP022753">
    <property type="protein sequence ID" value="ASU83036.1"/>
    <property type="molecule type" value="Genomic_DNA"/>
</dbReference>
<dbReference type="InterPro" id="IPR051399">
    <property type="entry name" value="RNA-guided_DNA_endo/Transpos"/>
</dbReference>
<evidence type="ECO:0000313" key="3">
    <source>
        <dbReference type="EMBL" id="ASU83036.1"/>
    </source>
</evidence>
<evidence type="ECO:0000256" key="1">
    <source>
        <dbReference type="ARBA" id="ARBA00023125"/>
    </source>
</evidence>
<dbReference type="KEGG" id="ngv:CDO52_09790"/>